<dbReference type="InterPro" id="IPR003772">
    <property type="entry name" value="YceD"/>
</dbReference>
<dbReference type="AlphaFoldDB" id="A0A364K761"/>
<reference evidence="1 2" key="1">
    <citation type="submission" date="2018-06" db="EMBL/GenBank/DDBJ databases">
        <title>Thermoflavimicrobium daqus sp. nov., a thermophilic microbe isolated from Moutai-flavour Daqu.</title>
        <authorList>
            <person name="Wang X."/>
            <person name="Zhou H."/>
        </authorList>
    </citation>
    <scope>NUCLEOTIDE SEQUENCE [LARGE SCALE GENOMIC DNA]</scope>
    <source>
        <strain evidence="1 2">FBKL4.011</strain>
    </source>
</reference>
<evidence type="ECO:0000313" key="2">
    <source>
        <dbReference type="Proteomes" id="UP000251213"/>
    </source>
</evidence>
<dbReference type="PANTHER" id="PTHR34374:SF1">
    <property type="entry name" value="LARGE RIBOSOMAL RNA SUBUNIT ACCUMULATION PROTEIN YCED HOMOLOG 1, CHLOROPLASTIC"/>
    <property type="match status" value="1"/>
</dbReference>
<reference evidence="1 2" key="2">
    <citation type="submission" date="2018-06" db="EMBL/GenBank/DDBJ databases">
        <authorList>
            <person name="Zhirakovskaya E."/>
        </authorList>
    </citation>
    <scope>NUCLEOTIDE SEQUENCE [LARGE SCALE GENOMIC DNA]</scope>
    <source>
        <strain evidence="1 2">FBKL4.011</strain>
    </source>
</reference>
<organism evidence="1 2">
    <name type="scientific">Thermoflavimicrobium daqui</name>
    <dbReference type="NCBI Taxonomy" id="2137476"/>
    <lineage>
        <taxon>Bacteria</taxon>
        <taxon>Bacillati</taxon>
        <taxon>Bacillota</taxon>
        <taxon>Bacilli</taxon>
        <taxon>Bacillales</taxon>
        <taxon>Thermoactinomycetaceae</taxon>
        <taxon>Thermoflavimicrobium</taxon>
    </lineage>
</organism>
<dbReference type="RefSeq" id="WP_113657826.1">
    <property type="nucleotide sequence ID" value="NZ_KZ845664.1"/>
</dbReference>
<evidence type="ECO:0000313" key="1">
    <source>
        <dbReference type="EMBL" id="RAL26141.1"/>
    </source>
</evidence>
<dbReference type="EMBL" id="QJKK01000002">
    <property type="protein sequence ID" value="RAL26141.1"/>
    <property type="molecule type" value="Genomic_DNA"/>
</dbReference>
<dbReference type="Proteomes" id="UP000251213">
    <property type="component" value="Unassembled WGS sequence"/>
</dbReference>
<gene>
    <name evidence="1" type="ORF">DL897_03845</name>
</gene>
<proteinExistence type="predicted"/>
<accession>A0A364K761</accession>
<dbReference type="PANTHER" id="PTHR34374">
    <property type="entry name" value="LARGE RIBOSOMAL RNA SUBUNIT ACCUMULATION PROTEIN YCED HOMOLOG 1, CHLOROPLASTIC"/>
    <property type="match status" value="1"/>
</dbReference>
<comment type="caution">
    <text evidence="1">The sequence shown here is derived from an EMBL/GenBank/DDBJ whole genome shotgun (WGS) entry which is preliminary data.</text>
</comment>
<keyword evidence="2" id="KW-1185">Reference proteome</keyword>
<evidence type="ECO:0008006" key="3">
    <source>
        <dbReference type="Google" id="ProtNLM"/>
    </source>
</evidence>
<dbReference type="Pfam" id="PF02620">
    <property type="entry name" value="YceD"/>
    <property type="match status" value="1"/>
</dbReference>
<sequence>MQISLQKLKQDQPFIITESISLDIRNEVAGLKGLDPVQVTVQLEKQDAHLFLVQAHEQTKATLTCSRCLTELVLPIEADWAELFTDVEYMARETDDQEVFLIKEQTIDLLPFIREALLLQIPLAPICREDCKGICPQCGVDKNIEDCGCDTTRIDPRLAKLQELLKRNE</sequence>
<dbReference type="OrthoDB" id="9790372at2"/>
<name>A0A364K761_9BACL</name>
<protein>
    <recommendedName>
        <fullName evidence="3">DUF177 domain-containing protein</fullName>
    </recommendedName>
</protein>